<feature type="domain" description="ABC transporter" evidence="3">
    <location>
        <begin position="4"/>
        <end position="236"/>
    </location>
</feature>
<dbReference type="GO" id="GO:0005524">
    <property type="term" value="F:ATP binding"/>
    <property type="evidence" value="ECO:0007669"/>
    <property type="project" value="UniProtKB-KW"/>
</dbReference>
<dbReference type="InterPro" id="IPR017871">
    <property type="entry name" value="ABC_transporter-like_CS"/>
</dbReference>
<sequence length="267" mass="28261">MSGLSLNHLNVGYGRRPVLRDLSLPLIRPGEVTVLAGPNAAGKSTLLRAIARLAPATGEIRLDGEDLRSLSAAARAKKIGFMPQTLPSGAALSVLETVIAALRAGQAVEGGRPGQRAMEVLTRLGIEQLALSDLDQLSGGQRQMVSLAQAIVRDPRLLLLDEPTSALDLARQVRLLGELRRIAAEGRVVLAVLHDLALAARWADRIAILHQGGLYAFGPPAEVLTPVMLAEVYGVRARVETCSQGHLMVQIDSEIAAAVSSDLNAHV</sequence>
<evidence type="ECO:0000313" key="4">
    <source>
        <dbReference type="EMBL" id="MCB5410181.1"/>
    </source>
</evidence>
<dbReference type="EMBL" id="JACDXX010000007">
    <property type="protein sequence ID" value="MCB5410181.1"/>
    <property type="molecule type" value="Genomic_DNA"/>
</dbReference>
<dbReference type="InterPro" id="IPR003439">
    <property type="entry name" value="ABC_transporter-like_ATP-bd"/>
</dbReference>
<dbReference type="SMART" id="SM00382">
    <property type="entry name" value="AAA"/>
    <property type="match status" value="1"/>
</dbReference>
<keyword evidence="1" id="KW-0547">Nucleotide-binding</keyword>
<dbReference type="Proteomes" id="UP001198571">
    <property type="component" value="Unassembled WGS sequence"/>
</dbReference>
<accession>A0ABS8CLD4</accession>
<organism evidence="4 5">
    <name type="scientific">Pseudogemmobacter faecipullorum</name>
    <dbReference type="NCBI Taxonomy" id="2755041"/>
    <lineage>
        <taxon>Bacteria</taxon>
        <taxon>Pseudomonadati</taxon>
        <taxon>Pseudomonadota</taxon>
        <taxon>Alphaproteobacteria</taxon>
        <taxon>Rhodobacterales</taxon>
        <taxon>Paracoccaceae</taxon>
        <taxon>Pseudogemmobacter</taxon>
    </lineage>
</organism>
<evidence type="ECO:0000313" key="5">
    <source>
        <dbReference type="Proteomes" id="UP001198571"/>
    </source>
</evidence>
<proteinExistence type="predicted"/>
<dbReference type="InterPro" id="IPR027417">
    <property type="entry name" value="P-loop_NTPase"/>
</dbReference>
<comment type="caution">
    <text evidence="4">The sequence shown here is derived from an EMBL/GenBank/DDBJ whole genome shotgun (WGS) entry which is preliminary data.</text>
</comment>
<dbReference type="SUPFAM" id="SSF52540">
    <property type="entry name" value="P-loop containing nucleoside triphosphate hydrolases"/>
    <property type="match status" value="1"/>
</dbReference>
<gene>
    <name evidence="4" type="ORF">H0485_09230</name>
</gene>
<evidence type="ECO:0000259" key="3">
    <source>
        <dbReference type="PROSITE" id="PS50893"/>
    </source>
</evidence>
<dbReference type="PANTHER" id="PTHR42794:SF2">
    <property type="entry name" value="ABC TRANSPORTER ATP-BINDING PROTEIN"/>
    <property type="match status" value="1"/>
</dbReference>
<protein>
    <submittedName>
        <fullName evidence="4">ABC transporter ATP-binding protein</fullName>
    </submittedName>
</protein>
<reference evidence="4 5" key="1">
    <citation type="submission" date="2020-07" db="EMBL/GenBank/DDBJ databases">
        <title>Pseudogemmobacter sp. nov., isolated from poultry manure in Taiwan.</title>
        <authorList>
            <person name="Lin S.-Y."/>
            <person name="Tang Y.-S."/>
            <person name="Young C.-C."/>
        </authorList>
    </citation>
    <scope>NUCLEOTIDE SEQUENCE [LARGE SCALE GENOMIC DNA]</scope>
    <source>
        <strain evidence="4 5">CC-YST710</strain>
    </source>
</reference>
<dbReference type="CDD" id="cd03214">
    <property type="entry name" value="ABC_Iron-Siderophores_B12_Hemin"/>
    <property type="match status" value="1"/>
</dbReference>
<dbReference type="PANTHER" id="PTHR42794">
    <property type="entry name" value="HEMIN IMPORT ATP-BINDING PROTEIN HMUV"/>
    <property type="match status" value="1"/>
</dbReference>
<dbReference type="RefSeq" id="WP_226935087.1">
    <property type="nucleotide sequence ID" value="NZ_JACDXX010000007.1"/>
</dbReference>
<dbReference type="Gene3D" id="3.40.50.300">
    <property type="entry name" value="P-loop containing nucleotide triphosphate hydrolases"/>
    <property type="match status" value="1"/>
</dbReference>
<evidence type="ECO:0000256" key="2">
    <source>
        <dbReference type="ARBA" id="ARBA00022840"/>
    </source>
</evidence>
<keyword evidence="2 4" id="KW-0067">ATP-binding</keyword>
<dbReference type="PROSITE" id="PS00211">
    <property type="entry name" value="ABC_TRANSPORTER_1"/>
    <property type="match status" value="1"/>
</dbReference>
<keyword evidence="5" id="KW-1185">Reference proteome</keyword>
<evidence type="ECO:0000256" key="1">
    <source>
        <dbReference type="ARBA" id="ARBA00022741"/>
    </source>
</evidence>
<dbReference type="InterPro" id="IPR003593">
    <property type="entry name" value="AAA+_ATPase"/>
</dbReference>
<dbReference type="PROSITE" id="PS50893">
    <property type="entry name" value="ABC_TRANSPORTER_2"/>
    <property type="match status" value="1"/>
</dbReference>
<dbReference type="Pfam" id="PF00005">
    <property type="entry name" value="ABC_tran"/>
    <property type="match status" value="1"/>
</dbReference>
<name>A0ABS8CLD4_9RHOB</name>